<evidence type="ECO:0000313" key="1">
    <source>
        <dbReference type="EMBL" id="EAR87383.1"/>
    </source>
</evidence>
<dbReference type="RefSeq" id="XP_001007628.1">
    <property type="nucleotide sequence ID" value="XM_001007628.2"/>
</dbReference>
<dbReference type="HOGENOM" id="CLU_1566029_0_0_1"/>
<name>I7M0D8_TETTS</name>
<proteinExistence type="predicted"/>
<reference evidence="2" key="1">
    <citation type="journal article" date="2006" name="PLoS Biol.">
        <title>Macronuclear genome sequence of the ciliate Tetrahymena thermophila, a model eukaryote.</title>
        <authorList>
            <person name="Eisen J.A."/>
            <person name="Coyne R.S."/>
            <person name="Wu M."/>
            <person name="Wu D."/>
            <person name="Thiagarajan M."/>
            <person name="Wortman J.R."/>
            <person name="Badger J.H."/>
            <person name="Ren Q."/>
            <person name="Amedeo P."/>
            <person name="Jones K.M."/>
            <person name="Tallon L.J."/>
            <person name="Delcher A.L."/>
            <person name="Salzberg S.L."/>
            <person name="Silva J.C."/>
            <person name="Haas B.J."/>
            <person name="Majoros W.H."/>
            <person name="Farzad M."/>
            <person name="Carlton J.M."/>
            <person name="Smith R.K. Jr."/>
            <person name="Garg J."/>
            <person name="Pearlman R.E."/>
            <person name="Karrer K.M."/>
            <person name="Sun L."/>
            <person name="Manning G."/>
            <person name="Elde N.C."/>
            <person name="Turkewitz A.P."/>
            <person name="Asai D.J."/>
            <person name="Wilkes D.E."/>
            <person name="Wang Y."/>
            <person name="Cai H."/>
            <person name="Collins K."/>
            <person name="Stewart B.A."/>
            <person name="Lee S.R."/>
            <person name="Wilamowska K."/>
            <person name="Weinberg Z."/>
            <person name="Ruzzo W.L."/>
            <person name="Wloga D."/>
            <person name="Gaertig J."/>
            <person name="Frankel J."/>
            <person name="Tsao C.-C."/>
            <person name="Gorovsky M.A."/>
            <person name="Keeling P.J."/>
            <person name="Waller R.F."/>
            <person name="Patron N.J."/>
            <person name="Cherry J.M."/>
            <person name="Stover N.A."/>
            <person name="Krieger C.J."/>
            <person name="del Toro C."/>
            <person name="Ryder H.F."/>
            <person name="Williamson S.C."/>
            <person name="Barbeau R.A."/>
            <person name="Hamilton E.P."/>
            <person name="Orias E."/>
        </authorList>
    </citation>
    <scope>NUCLEOTIDE SEQUENCE [LARGE SCALE GENOMIC DNA]</scope>
    <source>
        <strain evidence="2">SB210</strain>
    </source>
</reference>
<accession>I7M0D8</accession>
<dbReference type="EMBL" id="GG662853">
    <property type="protein sequence ID" value="EAR87383.1"/>
    <property type="molecule type" value="Genomic_DNA"/>
</dbReference>
<dbReference type="Proteomes" id="UP000009168">
    <property type="component" value="Unassembled WGS sequence"/>
</dbReference>
<organism evidence="1 2">
    <name type="scientific">Tetrahymena thermophila (strain SB210)</name>
    <dbReference type="NCBI Taxonomy" id="312017"/>
    <lineage>
        <taxon>Eukaryota</taxon>
        <taxon>Sar</taxon>
        <taxon>Alveolata</taxon>
        <taxon>Ciliophora</taxon>
        <taxon>Intramacronucleata</taxon>
        <taxon>Oligohymenophorea</taxon>
        <taxon>Hymenostomatida</taxon>
        <taxon>Tetrahymenina</taxon>
        <taxon>Tetrahymenidae</taxon>
        <taxon>Tetrahymena</taxon>
    </lineage>
</organism>
<evidence type="ECO:0000313" key="2">
    <source>
        <dbReference type="Proteomes" id="UP000009168"/>
    </source>
</evidence>
<protein>
    <submittedName>
        <fullName evidence="1">Uncharacterized protein</fullName>
    </submittedName>
</protein>
<dbReference type="SUPFAM" id="SSF69118">
    <property type="entry name" value="AhpD-like"/>
    <property type="match status" value="1"/>
</dbReference>
<dbReference type="InParanoid" id="I7M0D8"/>
<dbReference type="InterPro" id="IPR029032">
    <property type="entry name" value="AhpD-like"/>
</dbReference>
<dbReference type="KEGG" id="tet:TTHERM_00058950"/>
<keyword evidence="2" id="KW-1185">Reference proteome</keyword>
<dbReference type="GeneID" id="7829539"/>
<dbReference type="AlphaFoldDB" id="I7M0D8"/>
<dbReference type="Gene3D" id="1.20.1290.10">
    <property type="entry name" value="AhpD-like"/>
    <property type="match status" value="1"/>
</dbReference>
<gene>
    <name evidence="1" type="ORF">TTHERM_00058950</name>
</gene>
<sequence length="178" mass="20529">MAEEQQNLLQQQNQILDKVEKFFGFRPNLFKKFDTFPLGADIFGAFASQFVKRRPDHQLPLSQPEIEYLGMKSSEEYECNYLFSHHKALLEQLLKDDSNKIPEEKKAALDYFAHIIAKEPKKAGNDALLNKFKEAGFTDAQFKHALMVSGVFSVASRWCLANSICLEEDFDLIYNLKQ</sequence>